<feature type="region of interest" description="Disordered" evidence="1">
    <location>
        <begin position="137"/>
        <end position="188"/>
    </location>
</feature>
<gene>
    <name evidence="3" type="ORF">SAMN05443575_1027</name>
</gene>
<evidence type="ECO:0000313" key="3">
    <source>
        <dbReference type="EMBL" id="SHF83537.1"/>
    </source>
</evidence>
<organism evidence="3 4">
    <name type="scientific">Jatrophihabitans endophyticus</name>
    <dbReference type="NCBI Taxonomy" id="1206085"/>
    <lineage>
        <taxon>Bacteria</taxon>
        <taxon>Bacillati</taxon>
        <taxon>Actinomycetota</taxon>
        <taxon>Actinomycetes</taxon>
        <taxon>Jatrophihabitantales</taxon>
        <taxon>Jatrophihabitantaceae</taxon>
        <taxon>Jatrophihabitans</taxon>
    </lineage>
</organism>
<dbReference type="STRING" id="1206085.SAMN05443575_1027"/>
<dbReference type="InterPro" id="IPR020941">
    <property type="entry name" value="SUFU-like_domain"/>
</dbReference>
<dbReference type="Pfam" id="PF05076">
    <property type="entry name" value="SUFU"/>
    <property type="match status" value="1"/>
</dbReference>
<name>A0A1M5EWI4_9ACTN</name>
<dbReference type="AlphaFoldDB" id="A0A1M5EWI4"/>
<protein>
    <submittedName>
        <fullName evidence="3">Suppressor of fused protein (SUFU)</fullName>
    </submittedName>
</protein>
<reference evidence="3 4" key="1">
    <citation type="submission" date="2016-11" db="EMBL/GenBank/DDBJ databases">
        <authorList>
            <person name="Jaros S."/>
            <person name="Januszkiewicz K."/>
            <person name="Wedrychowicz H."/>
        </authorList>
    </citation>
    <scope>NUCLEOTIDE SEQUENCE [LARGE SCALE GENOMIC DNA]</scope>
    <source>
        <strain evidence="3 4">DSM 45627</strain>
    </source>
</reference>
<dbReference type="RefSeq" id="WP_073386573.1">
    <property type="nucleotide sequence ID" value="NZ_FQVU01000001.1"/>
</dbReference>
<feature type="compositionally biased region" description="Pro residues" evidence="1">
    <location>
        <begin position="143"/>
        <end position="182"/>
    </location>
</feature>
<evidence type="ECO:0000256" key="1">
    <source>
        <dbReference type="SAM" id="MobiDB-lite"/>
    </source>
</evidence>
<sequence length="240" mass="25107">MNGSVLPGVEAAFVEHFGHRPQRASVSFVGVDPIEVLRFEPIPGERAYLSLGMSRHPMTGGAESFVAVDGPRAELMLHLRDPTDQHADVWRRLAVLAAAPAVESVVYTAGLTVDLGEPLTPGSACTGVVVTESPLPVIAAPPSQSPPSQSPPSQSPPSQSPPSQSPPSQSPPPAPSLPPPAELPLSSPVSSSGVTVFQVLPVTSHELAWARARGSAGLLERLRGPEVDLLDLYRRSVALD</sequence>
<keyword evidence="4" id="KW-1185">Reference proteome</keyword>
<evidence type="ECO:0000313" key="4">
    <source>
        <dbReference type="Proteomes" id="UP000186132"/>
    </source>
</evidence>
<dbReference type="EMBL" id="FQVU01000001">
    <property type="protein sequence ID" value="SHF83537.1"/>
    <property type="molecule type" value="Genomic_DNA"/>
</dbReference>
<dbReference type="OrthoDB" id="5191848at2"/>
<feature type="domain" description="Suppressor of fused-like" evidence="2">
    <location>
        <begin position="31"/>
        <end position="235"/>
    </location>
</feature>
<proteinExistence type="predicted"/>
<accession>A0A1M5EWI4</accession>
<evidence type="ECO:0000259" key="2">
    <source>
        <dbReference type="Pfam" id="PF05076"/>
    </source>
</evidence>
<dbReference type="Proteomes" id="UP000186132">
    <property type="component" value="Unassembled WGS sequence"/>
</dbReference>